<proteinExistence type="predicted"/>
<evidence type="ECO:0008006" key="2">
    <source>
        <dbReference type="Google" id="ProtNLM"/>
    </source>
</evidence>
<comment type="caution">
    <text evidence="1">The sequence shown here is derived from an EMBL/GenBank/DDBJ whole genome shotgun (WGS) entry which is preliminary data.</text>
</comment>
<reference evidence="1" key="1">
    <citation type="journal article" date="2014" name="Front. Microbiol.">
        <title>High frequency of phylogenetically diverse reductive dehalogenase-homologous genes in deep subseafloor sedimentary metagenomes.</title>
        <authorList>
            <person name="Kawai M."/>
            <person name="Futagami T."/>
            <person name="Toyoda A."/>
            <person name="Takaki Y."/>
            <person name="Nishi S."/>
            <person name="Hori S."/>
            <person name="Arai W."/>
            <person name="Tsubouchi T."/>
            <person name="Morono Y."/>
            <person name="Uchiyama I."/>
            <person name="Ito T."/>
            <person name="Fujiyama A."/>
            <person name="Inagaki F."/>
            <person name="Takami H."/>
        </authorList>
    </citation>
    <scope>NUCLEOTIDE SEQUENCE</scope>
    <source>
        <strain evidence="1">Expedition CK06-06</strain>
    </source>
</reference>
<protein>
    <recommendedName>
        <fullName evidence="2">Transposase InsH N-terminal domain-containing protein</fullName>
    </recommendedName>
</protein>
<gene>
    <name evidence="1" type="ORF">S01H4_04432</name>
</gene>
<organism evidence="1">
    <name type="scientific">marine sediment metagenome</name>
    <dbReference type="NCBI Taxonomy" id="412755"/>
    <lineage>
        <taxon>unclassified sequences</taxon>
        <taxon>metagenomes</taxon>
        <taxon>ecological metagenomes</taxon>
    </lineage>
</organism>
<accession>X0Z4T8</accession>
<dbReference type="AlphaFoldDB" id="X0Z4T8"/>
<dbReference type="EMBL" id="BART01001186">
    <property type="protein sequence ID" value="GAG64054.1"/>
    <property type="molecule type" value="Genomic_DNA"/>
</dbReference>
<sequence>MHQHPLFNIEEIFDKPLRRHELFFSVLDLSMLDKGSSVGRKPISRAAILRALIFKNLKTTASLSDLSAELYERHAIAAVLGFEPGDKPIPVERFSSYLKNVDNKLLQELRVSLVKKLIELKAVKGEYLSVDSCPILANVKENNLKTSVKYRYLKDRPPKNDPDCRIGAFPTFVSGKTKVEFFWGYRNHIINDAESELPLIEVTLPSNVRGTSVIIPQLEYVKDSLVLKPLAVIADSEYDSSTIIEHIVKNLGARPRVSRNPRRGVPSTTRFTLSGVPICITGYKMLSRGIFWDKAQNRKRHKFVCPIKGSKKFAKDHPYCPWFHSRFVEGTGCYKVPEG</sequence>
<name>X0Z4T8_9ZZZZ</name>
<evidence type="ECO:0000313" key="1">
    <source>
        <dbReference type="EMBL" id="GAG64054.1"/>
    </source>
</evidence>